<gene>
    <name evidence="1" type="ORF">GBZ26_15405</name>
</gene>
<dbReference type="CDD" id="cd10928">
    <property type="entry name" value="CE4_u4"/>
    <property type="match status" value="1"/>
</dbReference>
<sequence>MTMTAPSDSPPRAGWDALIAELDAWAAAGRTASLWWRDDDAVEPTPELDRMIALSVETGAPLALAVIPAGVTDALAPVVDAAPAVTVLQHGWSHANHAAPPAKKAELGADRPADAVLAELAEGRSVLDRRFGRRALPVLVPPWNRIAPGVAAGLPDVGFAGLSVFGLRRVSTVNMMCVNTHIDPVGWKDGKRFLGDAEALGMAVTHLRARRLGAVDAKEPTGLLTHHLAMDGETWAFTARFLTVTRRHPAARWLAADTLFATPFATPFAAEGHR</sequence>
<evidence type="ECO:0000313" key="1">
    <source>
        <dbReference type="EMBL" id="NUB20582.1"/>
    </source>
</evidence>
<dbReference type="InterPro" id="IPR011330">
    <property type="entry name" value="Glyco_hydro/deAcase_b/a-brl"/>
</dbReference>
<dbReference type="InterPro" id="IPR049591">
    <property type="entry name" value="CE4_u4-like"/>
</dbReference>
<comment type="caution">
    <text evidence="1">The sequence shown here is derived from an EMBL/GenBank/DDBJ whole genome shotgun (WGS) entry which is preliminary data.</text>
</comment>
<organism evidence="1 2">
    <name type="scientific">Azospirillum formosense</name>
    <dbReference type="NCBI Taxonomy" id="861533"/>
    <lineage>
        <taxon>Bacteria</taxon>
        <taxon>Pseudomonadati</taxon>
        <taxon>Pseudomonadota</taxon>
        <taxon>Alphaproteobacteria</taxon>
        <taxon>Rhodospirillales</taxon>
        <taxon>Azospirillaceae</taxon>
        <taxon>Azospirillum</taxon>
    </lineage>
</organism>
<name>A0ABX2L130_9PROT</name>
<dbReference type="EMBL" id="WHOR01000108">
    <property type="protein sequence ID" value="NUB20582.1"/>
    <property type="molecule type" value="Genomic_DNA"/>
</dbReference>
<accession>A0ABX2L130</accession>
<keyword evidence="2" id="KW-1185">Reference proteome</keyword>
<dbReference type="SUPFAM" id="SSF88713">
    <property type="entry name" value="Glycoside hydrolase/deacetylase"/>
    <property type="match status" value="1"/>
</dbReference>
<protein>
    <recommendedName>
        <fullName evidence="3">Polysaccharide deacetylase</fullName>
    </recommendedName>
</protein>
<evidence type="ECO:0000313" key="2">
    <source>
        <dbReference type="Proteomes" id="UP000639419"/>
    </source>
</evidence>
<proteinExistence type="predicted"/>
<evidence type="ECO:0008006" key="3">
    <source>
        <dbReference type="Google" id="ProtNLM"/>
    </source>
</evidence>
<dbReference type="Proteomes" id="UP000639419">
    <property type="component" value="Unassembled WGS sequence"/>
</dbReference>
<reference evidence="1 2" key="1">
    <citation type="submission" date="2019-10" db="EMBL/GenBank/DDBJ databases">
        <title>Genome sequence of Azospirillum formosense CC-Nfb-7.</title>
        <authorList>
            <person name="Ambrosini A."/>
            <person name="Sant'Anna F.H."/>
            <person name="Cassan F.D."/>
            <person name="Souza E.M."/>
            <person name="Passaglia L.M.P."/>
        </authorList>
    </citation>
    <scope>NUCLEOTIDE SEQUENCE [LARGE SCALE GENOMIC DNA]</scope>
    <source>
        <strain evidence="1 2">CC-NFb-7</strain>
    </source>
</reference>